<organism evidence="1 2">
    <name type="scientific">Polyporus arcularius HHB13444</name>
    <dbReference type="NCBI Taxonomy" id="1314778"/>
    <lineage>
        <taxon>Eukaryota</taxon>
        <taxon>Fungi</taxon>
        <taxon>Dikarya</taxon>
        <taxon>Basidiomycota</taxon>
        <taxon>Agaricomycotina</taxon>
        <taxon>Agaricomycetes</taxon>
        <taxon>Polyporales</taxon>
        <taxon>Polyporaceae</taxon>
        <taxon>Polyporus</taxon>
    </lineage>
</organism>
<reference evidence="1 2" key="1">
    <citation type="journal article" date="2019" name="Nat. Ecol. Evol.">
        <title>Megaphylogeny resolves global patterns of mushroom evolution.</title>
        <authorList>
            <person name="Varga T."/>
            <person name="Krizsan K."/>
            <person name="Foldi C."/>
            <person name="Dima B."/>
            <person name="Sanchez-Garcia M."/>
            <person name="Sanchez-Ramirez S."/>
            <person name="Szollosi G.J."/>
            <person name="Szarkandi J.G."/>
            <person name="Papp V."/>
            <person name="Albert L."/>
            <person name="Andreopoulos W."/>
            <person name="Angelini C."/>
            <person name="Antonin V."/>
            <person name="Barry K.W."/>
            <person name="Bougher N.L."/>
            <person name="Buchanan P."/>
            <person name="Buyck B."/>
            <person name="Bense V."/>
            <person name="Catcheside P."/>
            <person name="Chovatia M."/>
            <person name="Cooper J."/>
            <person name="Damon W."/>
            <person name="Desjardin D."/>
            <person name="Finy P."/>
            <person name="Geml J."/>
            <person name="Haridas S."/>
            <person name="Hughes K."/>
            <person name="Justo A."/>
            <person name="Karasinski D."/>
            <person name="Kautmanova I."/>
            <person name="Kiss B."/>
            <person name="Kocsube S."/>
            <person name="Kotiranta H."/>
            <person name="LaButti K.M."/>
            <person name="Lechner B.E."/>
            <person name="Liimatainen K."/>
            <person name="Lipzen A."/>
            <person name="Lukacs Z."/>
            <person name="Mihaltcheva S."/>
            <person name="Morgado L.N."/>
            <person name="Niskanen T."/>
            <person name="Noordeloos M.E."/>
            <person name="Ohm R.A."/>
            <person name="Ortiz-Santana B."/>
            <person name="Ovrebo C."/>
            <person name="Racz N."/>
            <person name="Riley R."/>
            <person name="Savchenko A."/>
            <person name="Shiryaev A."/>
            <person name="Soop K."/>
            <person name="Spirin V."/>
            <person name="Szebenyi C."/>
            <person name="Tomsovsky M."/>
            <person name="Tulloss R.E."/>
            <person name="Uehling J."/>
            <person name="Grigoriev I.V."/>
            <person name="Vagvolgyi C."/>
            <person name="Papp T."/>
            <person name="Martin F.M."/>
            <person name="Miettinen O."/>
            <person name="Hibbett D.S."/>
            <person name="Nagy L.G."/>
        </authorList>
    </citation>
    <scope>NUCLEOTIDE SEQUENCE [LARGE SCALE GENOMIC DNA]</scope>
    <source>
        <strain evidence="1 2">HHB13444</strain>
    </source>
</reference>
<proteinExistence type="predicted"/>
<accession>A0A5C3NPA9</accession>
<dbReference type="InParanoid" id="A0A5C3NPA9"/>
<evidence type="ECO:0000313" key="2">
    <source>
        <dbReference type="Proteomes" id="UP000308197"/>
    </source>
</evidence>
<keyword evidence="2" id="KW-1185">Reference proteome</keyword>
<name>A0A5C3NPA9_9APHY</name>
<dbReference type="AlphaFoldDB" id="A0A5C3NPA9"/>
<dbReference type="EMBL" id="ML212490">
    <property type="protein sequence ID" value="TFK78509.1"/>
    <property type="molecule type" value="Genomic_DNA"/>
</dbReference>
<protein>
    <submittedName>
        <fullName evidence="1">Uncharacterized protein</fullName>
    </submittedName>
</protein>
<gene>
    <name evidence="1" type="ORF">K466DRAFT_606922</name>
</gene>
<sequence>MSHTLLPAKFEPGSSAYWLPKSGQLAASRLLTRRFWGLRTCFNSDERDNKAPPYLFVVSSFPSPYPVEKPSYTLGPRLVKETGATVGDDAEILTTTPIPTTEDRASWPLFLHVLPALPINVYRSEVMKWLYFTLTEDGLRTFASGVERSLRTADTDAREALATHGFEKIKNGWNAPQRDAGHGEYSFGETVGDPHSYVFDFDCEMSPGSKLPSFEGPSVVYDELMLYNQ</sequence>
<dbReference type="Proteomes" id="UP000308197">
    <property type="component" value="Unassembled WGS sequence"/>
</dbReference>
<evidence type="ECO:0000313" key="1">
    <source>
        <dbReference type="EMBL" id="TFK78509.1"/>
    </source>
</evidence>